<proteinExistence type="predicted"/>
<gene>
    <name evidence="2" type="ORF">KGQ19_46490</name>
</gene>
<feature type="transmembrane region" description="Helical" evidence="1">
    <location>
        <begin position="46"/>
        <end position="64"/>
    </location>
</feature>
<keyword evidence="1" id="KW-1133">Transmembrane helix</keyword>
<evidence type="ECO:0000313" key="2">
    <source>
        <dbReference type="EMBL" id="MBS2554329.1"/>
    </source>
</evidence>
<name>A0ABS5L828_9ACTN</name>
<evidence type="ECO:0000313" key="3">
    <source>
        <dbReference type="Proteomes" id="UP000730482"/>
    </source>
</evidence>
<dbReference type="RefSeq" id="WP_212021680.1">
    <property type="nucleotide sequence ID" value="NZ_JAAFYZ010000355.1"/>
</dbReference>
<comment type="caution">
    <text evidence="2">The sequence shown here is derived from an EMBL/GenBank/DDBJ whole genome shotgun (WGS) entry which is preliminary data.</text>
</comment>
<dbReference type="Pfam" id="PF10011">
    <property type="entry name" value="DUF2254"/>
    <property type="match status" value="1"/>
</dbReference>
<reference evidence="2 3" key="1">
    <citation type="submission" date="2020-02" db="EMBL/GenBank/DDBJ databases">
        <title>Acidophilic actinobacteria isolated from forest soil.</title>
        <authorList>
            <person name="Golinska P."/>
        </authorList>
    </citation>
    <scope>NUCLEOTIDE SEQUENCE [LARGE SCALE GENOMIC DNA]</scope>
    <source>
        <strain evidence="2 3">NL8</strain>
    </source>
</reference>
<feature type="transmembrane region" description="Helical" evidence="1">
    <location>
        <begin position="170"/>
        <end position="190"/>
    </location>
</feature>
<sequence>MGIHVSGPIHISPIRRVPALTSGQGAALTHVELRPGWRREALRTSLWWVPTLEVGAALLLFWGGNVLDRAAYNGSIKLPSWVISGTADASRQILAALAAAIITVIGVVFSVILVALTLAANQLGPRMLRNFMRDRGTQWTLGTFVGTFTFAILVLISIGPGRHGDFVPHASISAVLFLSLLDVAVLIYFIHHIAVQIQLPYVIASIAADVVRAIDEEAAPPPGSERLGPSPQEILAAMDAEHGVVTSSESGYLQYVSHAKLVRIATENDAVIHLLYRPGHFIVAGRLLAMVTPPEAAPRVKAALRRAHLTGPYRSLSQDISFGIDQLVEIAVRALSPAVNDPFTALTCIDWIGDSLRQVALRWHPQVVHRDRAGYVRLIRTQAPYDRLVQRGFEKVRQTSRGMPSVMIRELQALKEIMAQAPRPAQYAVLMQQAEMIKRAAEQSVPEPGDLADVVGVYDALVALHSRLLAEAGD</sequence>
<dbReference type="InterPro" id="IPR018723">
    <property type="entry name" value="DUF2254_membrane"/>
</dbReference>
<organism evidence="2 3">
    <name type="scientific">Catenulispora pinistramenti</name>
    <dbReference type="NCBI Taxonomy" id="2705254"/>
    <lineage>
        <taxon>Bacteria</taxon>
        <taxon>Bacillati</taxon>
        <taxon>Actinomycetota</taxon>
        <taxon>Actinomycetes</taxon>
        <taxon>Catenulisporales</taxon>
        <taxon>Catenulisporaceae</taxon>
        <taxon>Catenulispora</taxon>
    </lineage>
</organism>
<accession>A0ABS5L828</accession>
<dbReference type="EMBL" id="JAAFYZ010000355">
    <property type="protein sequence ID" value="MBS2554329.1"/>
    <property type="molecule type" value="Genomic_DNA"/>
</dbReference>
<protein>
    <submittedName>
        <fullName evidence="2">DUF2254 domain-containing protein</fullName>
    </submittedName>
</protein>
<keyword evidence="3" id="KW-1185">Reference proteome</keyword>
<dbReference type="Proteomes" id="UP000730482">
    <property type="component" value="Unassembled WGS sequence"/>
</dbReference>
<feature type="transmembrane region" description="Helical" evidence="1">
    <location>
        <begin position="93"/>
        <end position="118"/>
    </location>
</feature>
<keyword evidence="1" id="KW-0812">Transmembrane</keyword>
<keyword evidence="1" id="KW-0472">Membrane</keyword>
<evidence type="ECO:0000256" key="1">
    <source>
        <dbReference type="SAM" id="Phobius"/>
    </source>
</evidence>
<feature type="transmembrane region" description="Helical" evidence="1">
    <location>
        <begin position="139"/>
        <end position="158"/>
    </location>
</feature>